<sequence>MQNNTDQSNVDRTPSGGIHNFEINTQSRDNSLNVGIDVLSDNENNEDSNSQSIDNNSAAITDDLLNMDGRVTRRRVYAENMWAEPLPDLRGQFRNCSLTFYRENPTHTLRLRAFVLREVNVLRTLISLDMTRRPPFASTNDDVFTSFIMRLIVLYDITNTRLTTILTPCVGNFAEHFLHELYNFASSPYRLVDYDLNVRYARGRYFCRYSMPYSEYSESNDEDIVERPISVTSPDHWDEPNVVNTDDEDNENSPFIVISPSHALVPSEVIEINSASGESDVQIIHIDTEPSAETERDQPFRPDRQPNCSSMTRPNESQTNTVENVIKDSSSDDGTIEINTRGTQTTGTKPKVVMNKRKRKIETPKLEKRKKYGVEFRPEVRLGSGTRSSPESSFSDNAGAN</sequence>
<dbReference type="InterPro" id="IPR058745">
    <property type="entry name" value="PWI_Topors"/>
</dbReference>
<dbReference type="EC" id="2.3.2.27" evidence="2"/>
<dbReference type="EMBL" id="CABPRJ010000495">
    <property type="protein sequence ID" value="VVC29577.1"/>
    <property type="molecule type" value="Genomic_DNA"/>
</dbReference>
<proteinExistence type="predicted"/>
<evidence type="ECO:0000256" key="3">
    <source>
        <dbReference type="ARBA" id="ARBA00022679"/>
    </source>
</evidence>
<keyword evidence="4" id="KW-0805">Transcription regulation</keyword>
<accession>A0A5E4MDL3</accession>
<dbReference type="GO" id="GO:0000209">
    <property type="term" value="P:protein polyubiquitination"/>
    <property type="evidence" value="ECO:0007669"/>
    <property type="project" value="TreeGrafter"/>
</dbReference>
<feature type="compositionally biased region" description="Basic and acidic residues" evidence="6">
    <location>
        <begin position="361"/>
        <end position="380"/>
    </location>
</feature>
<keyword evidence="3" id="KW-0808">Transferase</keyword>
<evidence type="ECO:0000256" key="1">
    <source>
        <dbReference type="ARBA" id="ARBA00000900"/>
    </source>
</evidence>
<keyword evidence="9" id="KW-1185">Reference proteome</keyword>
<protein>
    <recommendedName>
        <fullName evidence="2">RING-type E3 ubiquitin transferase</fullName>
        <ecNumber evidence="2">2.3.2.27</ecNumber>
    </recommendedName>
</protein>
<keyword evidence="5" id="KW-0804">Transcription</keyword>
<feature type="compositionally biased region" description="Basic and acidic residues" evidence="6">
    <location>
        <begin position="293"/>
        <end position="304"/>
    </location>
</feature>
<feature type="region of interest" description="Disordered" evidence="6">
    <location>
        <begin position="289"/>
        <end position="401"/>
    </location>
</feature>
<feature type="domain" description="Topors PWI-like" evidence="7">
    <location>
        <begin position="100"/>
        <end position="187"/>
    </location>
</feature>
<evidence type="ECO:0000256" key="4">
    <source>
        <dbReference type="ARBA" id="ARBA00023015"/>
    </source>
</evidence>
<dbReference type="Pfam" id="PF26084">
    <property type="entry name" value="PWI_Topors"/>
    <property type="match status" value="1"/>
</dbReference>
<comment type="catalytic activity">
    <reaction evidence="1">
        <text>S-ubiquitinyl-[E2 ubiquitin-conjugating enzyme]-L-cysteine + [acceptor protein]-L-lysine = [E2 ubiquitin-conjugating enzyme]-L-cysteine + N(6)-ubiquitinyl-[acceptor protein]-L-lysine.</text>
        <dbReference type="EC" id="2.3.2.27"/>
    </reaction>
</comment>
<feature type="compositionally biased region" description="Low complexity" evidence="6">
    <location>
        <begin position="47"/>
        <end position="57"/>
    </location>
</feature>
<reference evidence="8 9" key="1">
    <citation type="submission" date="2019-08" db="EMBL/GenBank/DDBJ databases">
        <authorList>
            <person name="Alioto T."/>
            <person name="Alioto T."/>
            <person name="Gomez Garrido J."/>
        </authorList>
    </citation>
    <scope>NUCLEOTIDE SEQUENCE [LARGE SCALE GENOMIC DNA]</scope>
</reference>
<feature type="compositionally biased region" description="Polar residues" evidence="6">
    <location>
        <begin position="337"/>
        <end position="348"/>
    </location>
</feature>
<feature type="region of interest" description="Disordered" evidence="6">
    <location>
        <begin position="1"/>
        <end position="24"/>
    </location>
</feature>
<feature type="compositionally biased region" description="Polar residues" evidence="6">
    <location>
        <begin position="1"/>
        <end position="12"/>
    </location>
</feature>
<feature type="compositionally biased region" description="Polar residues" evidence="6">
    <location>
        <begin position="306"/>
        <end position="323"/>
    </location>
</feature>
<evidence type="ECO:0000256" key="2">
    <source>
        <dbReference type="ARBA" id="ARBA00012483"/>
    </source>
</evidence>
<feature type="compositionally biased region" description="Polar residues" evidence="6">
    <location>
        <begin position="385"/>
        <end position="401"/>
    </location>
</feature>
<dbReference type="GO" id="GO:0061630">
    <property type="term" value="F:ubiquitin protein ligase activity"/>
    <property type="evidence" value="ECO:0007669"/>
    <property type="project" value="UniProtKB-EC"/>
</dbReference>
<evidence type="ECO:0000259" key="7">
    <source>
        <dbReference type="Pfam" id="PF26084"/>
    </source>
</evidence>
<name>A0A5E4MDL3_9HEMI</name>
<evidence type="ECO:0000313" key="9">
    <source>
        <dbReference type="Proteomes" id="UP000325440"/>
    </source>
</evidence>
<feature type="region of interest" description="Disordered" evidence="6">
    <location>
        <begin position="38"/>
        <end position="57"/>
    </location>
</feature>
<gene>
    <name evidence="8" type="ORF">CINCED_3A021389</name>
</gene>
<feature type="region of interest" description="Disordered" evidence="6">
    <location>
        <begin position="231"/>
        <end position="250"/>
    </location>
</feature>
<dbReference type="Proteomes" id="UP000325440">
    <property type="component" value="Unassembled WGS sequence"/>
</dbReference>
<dbReference type="PANTHER" id="PTHR46077">
    <property type="entry name" value="E3 UBIQUITIN-PROTEIN LIGASE TOPORS"/>
    <property type="match status" value="1"/>
</dbReference>
<organism evidence="8 9">
    <name type="scientific">Cinara cedri</name>
    <dbReference type="NCBI Taxonomy" id="506608"/>
    <lineage>
        <taxon>Eukaryota</taxon>
        <taxon>Metazoa</taxon>
        <taxon>Ecdysozoa</taxon>
        <taxon>Arthropoda</taxon>
        <taxon>Hexapoda</taxon>
        <taxon>Insecta</taxon>
        <taxon>Pterygota</taxon>
        <taxon>Neoptera</taxon>
        <taxon>Paraneoptera</taxon>
        <taxon>Hemiptera</taxon>
        <taxon>Sternorrhyncha</taxon>
        <taxon>Aphidomorpha</taxon>
        <taxon>Aphidoidea</taxon>
        <taxon>Aphididae</taxon>
        <taxon>Lachninae</taxon>
        <taxon>Cinara</taxon>
    </lineage>
</organism>
<dbReference type="PANTHER" id="PTHR46077:SF1">
    <property type="entry name" value="TOP1 BINDING ARGININE_SERINE RICH PROTEIN, E3 UBIQUITIN LIGASE"/>
    <property type="match status" value="1"/>
</dbReference>
<evidence type="ECO:0000256" key="6">
    <source>
        <dbReference type="SAM" id="MobiDB-lite"/>
    </source>
</evidence>
<evidence type="ECO:0000256" key="5">
    <source>
        <dbReference type="ARBA" id="ARBA00023163"/>
    </source>
</evidence>
<dbReference type="OrthoDB" id="365379at2759"/>
<dbReference type="AlphaFoldDB" id="A0A5E4MDL3"/>
<evidence type="ECO:0000313" key="8">
    <source>
        <dbReference type="EMBL" id="VVC29577.1"/>
    </source>
</evidence>
<dbReference type="GO" id="GO:0006513">
    <property type="term" value="P:protein monoubiquitination"/>
    <property type="evidence" value="ECO:0007669"/>
    <property type="project" value="TreeGrafter"/>
</dbReference>